<dbReference type="HOGENOM" id="CLU_015553_3_1_10"/>
<keyword evidence="10" id="KW-1185">Reference proteome</keyword>
<dbReference type="eggNOG" id="COG3193">
    <property type="taxonomic scope" value="Bacteria"/>
</dbReference>
<keyword evidence="5" id="KW-0998">Cell outer membrane</keyword>
<dbReference type="Gene3D" id="1.25.40.390">
    <property type="match status" value="1"/>
</dbReference>
<feature type="domain" description="SusD-like N-terminal" evidence="8">
    <location>
        <begin position="89"/>
        <end position="245"/>
    </location>
</feature>
<dbReference type="GO" id="GO:0009279">
    <property type="term" value="C:cell outer membrane"/>
    <property type="evidence" value="ECO:0007669"/>
    <property type="project" value="UniProtKB-SubCell"/>
</dbReference>
<gene>
    <name evidence="9" type="ORF">Mucpa_2053</name>
</gene>
<evidence type="ECO:0000256" key="6">
    <source>
        <dbReference type="SAM" id="Phobius"/>
    </source>
</evidence>
<proteinExistence type="inferred from homology"/>
<reference evidence="9" key="1">
    <citation type="submission" date="2011-09" db="EMBL/GenBank/DDBJ databases">
        <title>The permanent draft genome of Mucilaginibacter paludis DSM 18603.</title>
        <authorList>
            <consortium name="US DOE Joint Genome Institute (JGI-PGF)"/>
            <person name="Lucas S."/>
            <person name="Han J."/>
            <person name="Lapidus A."/>
            <person name="Bruce D."/>
            <person name="Goodwin L."/>
            <person name="Pitluck S."/>
            <person name="Peters L."/>
            <person name="Kyrpides N."/>
            <person name="Mavromatis K."/>
            <person name="Ivanova N."/>
            <person name="Mikhailova N."/>
            <person name="Held B."/>
            <person name="Detter J.C."/>
            <person name="Tapia R."/>
            <person name="Han C."/>
            <person name="Land M."/>
            <person name="Hauser L."/>
            <person name="Markowitz V."/>
            <person name="Cheng J.-F."/>
            <person name="Hugenholtz P."/>
            <person name="Woyke T."/>
            <person name="Wu D."/>
            <person name="Tindall B."/>
            <person name="Brambilla E."/>
            <person name="Klenk H.-P."/>
            <person name="Eisen J.A."/>
        </authorList>
    </citation>
    <scope>NUCLEOTIDE SEQUENCE [LARGE SCALE GENOMIC DNA]</scope>
    <source>
        <strain evidence="9">DSM 18603</strain>
    </source>
</reference>
<dbReference type="STRING" id="714943.Mucpa_2053"/>
<accession>H1YF54</accession>
<dbReference type="AlphaFoldDB" id="H1YF54"/>
<evidence type="ECO:0000259" key="8">
    <source>
        <dbReference type="Pfam" id="PF14322"/>
    </source>
</evidence>
<sequence>MKLDKITHIYNTGVLYILLIVILVTIPGCRKLVEIEPPTNKITIENVFNDDVTAAGVMTGMYLDMSTTPLLSGSQNFNTLSFWDSLSADDMILWEGSIDNTLIAVFKNNLSGNIANDGLWYTSYNHLYTCNLVIEALNSTKSAKLSPAVKTQLMGEAKFMRALLYFYLVNHFGNVPLALTTDYTKNSSLVRTDKQAVYDQIVNDVTEAKSLLSSSYLSGALQPGTTERVRPTKWLAAALLARVYLYEGKWAEAETEASVVIDQSSLYNLVDINSVFLANNQEAIWQFQPNVINNLNPLDGVIFNLTNTGLSDSHPVYLSSDLLSNFESFDKRLLNWTKSYTDSTVSPAKTYYFPYKYKVDDNVTPTTEYQTLFRLADLYLIRAEARINLSKIQGRDDLNMIRSRAGASLIVSSDFAFLKAAILKERRLEFFTEMGHRWMDLKRTGNIDAVMSVFSPAEKASTWHSYQQLFPLSNSELGRAPTLTQTPGY</sequence>
<dbReference type="OrthoDB" id="621570at2"/>
<feature type="domain" description="RagB/SusD" evidence="7">
    <location>
        <begin position="331"/>
        <end position="489"/>
    </location>
</feature>
<comment type="subcellular location">
    <subcellularLocation>
        <location evidence="1">Cell outer membrane</location>
    </subcellularLocation>
</comment>
<organism evidence="9 10">
    <name type="scientific">Mucilaginibacter paludis DSM 18603</name>
    <dbReference type="NCBI Taxonomy" id="714943"/>
    <lineage>
        <taxon>Bacteria</taxon>
        <taxon>Pseudomonadati</taxon>
        <taxon>Bacteroidota</taxon>
        <taxon>Sphingobacteriia</taxon>
        <taxon>Sphingobacteriales</taxon>
        <taxon>Sphingobacteriaceae</taxon>
        <taxon>Mucilaginibacter</taxon>
    </lineage>
</organism>
<evidence type="ECO:0000256" key="1">
    <source>
        <dbReference type="ARBA" id="ARBA00004442"/>
    </source>
</evidence>
<feature type="transmembrane region" description="Helical" evidence="6">
    <location>
        <begin position="9"/>
        <end position="28"/>
    </location>
</feature>
<dbReference type="RefSeq" id="WP_008506209.1">
    <property type="nucleotide sequence ID" value="NZ_CM001403.1"/>
</dbReference>
<dbReference type="CDD" id="cd08977">
    <property type="entry name" value="SusD"/>
    <property type="match status" value="1"/>
</dbReference>
<protein>
    <submittedName>
        <fullName evidence="9">RagB/SusD domain-containing protein</fullName>
    </submittedName>
</protein>
<evidence type="ECO:0000313" key="10">
    <source>
        <dbReference type="Proteomes" id="UP000002774"/>
    </source>
</evidence>
<dbReference type="Pfam" id="PF14322">
    <property type="entry name" value="SusD-like_3"/>
    <property type="match status" value="1"/>
</dbReference>
<dbReference type="SUPFAM" id="SSF48452">
    <property type="entry name" value="TPR-like"/>
    <property type="match status" value="1"/>
</dbReference>
<evidence type="ECO:0000256" key="3">
    <source>
        <dbReference type="ARBA" id="ARBA00022729"/>
    </source>
</evidence>
<evidence type="ECO:0000256" key="5">
    <source>
        <dbReference type="ARBA" id="ARBA00023237"/>
    </source>
</evidence>
<evidence type="ECO:0000256" key="4">
    <source>
        <dbReference type="ARBA" id="ARBA00023136"/>
    </source>
</evidence>
<keyword evidence="4 6" id="KW-0472">Membrane</keyword>
<evidence type="ECO:0000313" key="9">
    <source>
        <dbReference type="EMBL" id="EHQ26193.1"/>
    </source>
</evidence>
<keyword evidence="6" id="KW-0812">Transmembrane</keyword>
<evidence type="ECO:0000259" key="7">
    <source>
        <dbReference type="Pfam" id="PF07980"/>
    </source>
</evidence>
<evidence type="ECO:0000256" key="2">
    <source>
        <dbReference type="ARBA" id="ARBA00006275"/>
    </source>
</evidence>
<dbReference type="Pfam" id="PF07980">
    <property type="entry name" value="SusD_RagB"/>
    <property type="match status" value="1"/>
</dbReference>
<comment type="similarity">
    <text evidence="2">Belongs to the SusD family.</text>
</comment>
<dbReference type="Proteomes" id="UP000002774">
    <property type="component" value="Chromosome"/>
</dbReference>
<name>H1YF54_9SPHI</name>
<dbReference type="InterPro" id="IPR012944">
    <property type="entry name" value="SusD_RagB_dom"/>
</dbReference>
<keyword evidence="3" id="KW-0732">Signal</keyword>
<dbReference type="InterPro" id="IPR011990">
    <property type="entry name" value="TPR-like_helical_dom_sf"/>
</dbReference>
<dbReference type="EMBL" id="CM001403">
    <property type="protein sequence ID" value="EHQ26193.1"/>
    <property type="molecule type" value="Genomic_DNA"/>
</dbReference>
<keyword evidence="6" id="KW-1133">Transmembrane helix</keyword>
<dbReference type="InterPro" id="IPR033985">
    <property type="entry name" value="SusD-like_N"/>
</dbReference>